<keyword evidence="5 7" id="KW-1015">Disulfide bond</keyword>
<accession>A0AAN8ECY6</accession>
<dbReference type="GO" id="GO:0036503">
    <property type="term" value="P:ERAD pathway"/>
    <property type="evidence" value="ECO:0007669"/>
    <property type="project" value="UniProtKB-ARBA"/>
</dbReference>
<protein>
    <recommendedName>
        <fullName evidence="8">alpha-1,2-Mannosidase</fullName>
        <ecNumber evidence="8">3.2.1.-</ecNumber>
    </recommendedName>
</protein>
<organism evidence="9 10">
    <name type="scientific">Knufia fluminis</name>
    <dbReference type="NCBI Taxonomy" id="191047"/>
    <lineage>
        <taxon>Eukaryota</taxon>
        <taxon>Fungi</taxon>
        <taxon>Dikarya</taxon>
        <taxon>Ascomycota</taxon>
        <taxon>Pezizomycotina</taxon>
        <taxon>Eurotiomycetes</taxon>
        <taxon>Chaetothyriomycetidae</taxon>
        <taxon>Chaetothyriales</taxon>
        <taxon>Trichomeriaceae</taxon>
        <taxon>Knufia</taxon>
    </lineage>
</organism>
<evidence type="ECO:0000256" key="1">
    <source>
        <dbReference type="ARBA" id="ARBA00001913"/>
    </source>
</evidence>
<dbReference type="InterPro" id="IPR001382">
    <property type="entry name" value="Glyco_hydro_47"/>
</dbReference>
<keyword evidence="4 8" id="KW-0378">Hydrolase</keyword>
<dbReference type="Gene3D" id="1.50.10.10">
    <property type="match status" value="1"/>
</dbReference>
<keyword evidence="6" id="KW-0106">Calcium</keyword>
<comment type="pathway">
    <text evidence="2">Protein modification; protein glycosylation.</text>
</comment>
<feature type="binding site" evidence="6">
    <location>
        <position position="558"/>
    </location>
    <ligand>
        <name>Ca(2+)</name>
        <dbReference type="ChEBI" id="CHEBI:29108"/>
    </ligand>
</feature>
<feature type="disulfide bond" evidence="7">
    <location>
        <begin position="377"/>
        <end position="406"/>
    </location>
</feature>
<dbReference type="EMBL" id="JAKLMC020000015">
    <property type="protein sequence ID" value="KAK5952428.1"/>
    <property type="molecule type" value="Genomic_DNA"/>
</dbReference>
<dbReference type="GO" id="GO:0004571">
    <property type="term" value="F:mannosyl-oligosaccharide 1,2-alpha-mannosidase activity"/>
    <property type="evidence" value="ECO:0007669"/>
    <property type="project" value="InterPro"/>
</dbReference>
<reference evidence="9 10" key="1">
    <citation type="submission" date="2022-12" db="EMBL/GenBank/DDBJ databases">
        <title>Genomic features and morphological characterization of a novel Knufia sp. strain isolated from spacecraft assembly facility.</title>
        <authorList>
            <person name="Teixeira M."/>
            <person name="Chander A.M."/>
            <person name="Stajich J.E."/>
            <person name="Venkateswaran K."/>
        </authorList>
    </citation>
    <scope>NUCLEOTIDE SEQUENCE [LARGE SCALE GENOMIC DNA]</scope>
    <source>
        <strain evidence="9 10">FJI-L2-BK-P2</strain>
    </source>
</reference>
<dbReference type="SUPFAM" id="SSF48225">
    <property type="entry name" value="Seven-hairpin glycosidases"/>
    <property type="match status" value="1"/>
</dbReference>
<evidence type="ECO:0000256" key="5">
    <source>
        <dbReference type="ARBA" id="ARBA00023157"/>
    </source>
</evidence>
<evidence type="ECO:0000256" key="3">
    <source>
        <dbReference type="ARBA" id="ARBA00007658"/>
    </source>
</evidence>
<dbReference type="EC" id="3.2.1.-" evidence="8"/>
<evidence type="ECO:0000256" key="8">
    <source>
        <dbReference type="RuleBase" id="RU361193"/>
    </source>
</evidence>
<gene>
    <name evidence="9" type="ORF">OHC33_006471</name>
</gene>
<dbReference type="AlphaFoldDB" id="A0AAN8ECY6"/>
<dbReference type="Pfam" id="PF01532">
    <property type="entry name" value="Glyco_hydro_47"/>
    <property type="match status" value="1"/>
</dbReference>
<keyword evidence="8" id="KW-0326">Glycosidase</keyword>
<dbReference type="InterPro" id="IPR036026">
    <property type="entry name" value="Seven-hairpin_glycosidases"/>
</dbReference>
<dbReference type="PANTHER" id="PTHR11742:SF89">
    <property type="entry name" value="ALPHA-1,2-MANNOSIDASE"/>
    <property type="match status" value="1"/>
</dbReference>
<dbReference type="PRINTS" id="PR00747">
    <property type="entry name" value="GLYHDRLASE47"/>
</dbReference>
<name>A0AAN8ECY6_9EURO</name>
<evidence type="ECO:0000313" key="9">
    <source>
        <dbReference type="EMBL" id="KAK5952428.1"/>
    </source>
</evidence>
<evidence type="ECO:0000256" key="6">
    <source>
        <dbReference type="PIRSR" id="PIRSR601382-2"/>
    </source>
</evidence>
<dbReference type="GO" id="GO:0005975">
    <property type="term" value="P:carbohydrate metabolic process"/>
    <property type="evidence" value="ECO:0007669"/>
    <property type="project" value="InterPro"/>
</dbReference>
<dbReference type="InterPro" id="IPR050749">
    <property type="entry name" value="Glycosyl_Hydrolase_47"/>
</dbReference>
<dbReference type="GO" id="GO:0016020">
    <property type="term" value="C:membrane"/>
    <property type="evidence" value="ECO:0007669"/>
    <property type="project" value="InterPro"/>
</dbReference>
<evidence type="ECO:0000256" key="4">
    <source>
        <dbReference type="ARBA" id="ARBA00022801"/>
    </source>
</evidence>
<proteinExistence type="inferred from homology"/>
<evidence type="ECO:0000256" key="7">
    <source>
        <dbReference type="PIRSR" id="PIRSR601382-3"/>
    </source>
</evidence>
<keyword evidence="6" id="KW-0479">Metal-binding</keyword>
<keyword evidence="10" id="KW-1185">Reference proteome</keyword>
<evidence type="ECO:0000313" key="10">
    <source>
        <dbReference type="Proteomes" id="UP001316803"/>
    </source>
</evidence>
<comment type="similarity">
    <text evidence="3 8">Belongs to the glycosyl hydrolase 47 family.</text>
</comment>
<dbReference type="GO" id="GO:0005783">
    <property type="term" value="C:endoplasmic reticulum"/>
    <property type="evidence" value="ECO:0007669"/>
    <property type="project" value="TreeGrafter"/>
</dbReference>
<sequence length="568" mass="64528">MPSAGFYIMHSLRSLRRRHWRWLVIAALFFLFFLLLDTPFAPPPSAPHPTLNLVRSSYDWSKWQPHNPVPSESLQPLPTAKPEKLARIQHVPSRHPKFDIAVQGRRRAEIKRAMQKSWNSYREFAWMRDELTPLTGTGKDTFSGWAATLVDALDTLWIMGMKEEFHEAAQAAVTLDWDVTQDTACNIKEPALLAKAVELGDMLYAGFDTPNHMPAPWLNFEKAKTGRLVPDDHQAAASAASLSMEFTRLAQLTGDNKYYDAVAHVTDKLFESQNITGLPGMWPTFFDLRNGIFHNHDNTFTLGALSDSMYEYVLKMHLLLAATEPKYEQLYRATADTIVENLVFRPVIPDNLDILFTGTYHAEDPAWLETEGQHLACFVGGMLALGGRVLDIPGHVDIGARLTNGCIWAYNAFPTGLAPEIFKLVPCESLEGCEWDEQKWLEAVTNDEDGRDTLPKGFQNAREPAYLLRPEALESAFILYRITGQEEYREAAWEMFQSIQKVTETEYGYAAIEDVTVTGKPEQRDSMESFWMAETLKYLYLIFSPTDVVSLDDYVLNTEAHPLRIHKQ</sequence>
<dbReference type="GO" id="GO:0005509">
    <property type="term" value="F:calcium ion binding"/>
    <property type="evidence" value="ECO:0007669"/>
    <property type="project" value="InterPro"/>
</dbReference>
<dbReference type="Proteomes" id="UP001316803">
    <property type="component" value="Unassembled WGS sequence"/>
</dbReference>
<comment type="cofactor">
    <cofactor evidence="1 6">
        <name>Ca(2+)</name>
        <dbReference type="ChEBI" id="CHEBI:29108"/>
    </cofactor>
</comment>
<evidence type="ECO:0000256" key="2">
    <source>
        <dbReference type="ARBA" id="ARBA00004922"/>
    </source>
</evidence>
<dbReference type="PANTHER" id="PTHR11742">
    <property type="entry name" value="MANNOSYL-OLIGOSACCHARIDE ALPHA-1,2-MANNOSIDASE-RELATED"/>
    <property type="match status" value="1"/>
</dbReference>
<dbReference type="InterPro" id="IPR012341">
    <property type="entry name" value="6hp_glycosidase-like_sf"/>
</dbReference>
<comment type="caution">
    <text evidence="9">The sequence shown here is derived from an EMBL/GenBank/DDBJ whole genome shotgun (WGS) entry which is preliminary data.</text>
</comment>